<name>A0A8J4AIW2_9ACTN</name>
<dbReference type="EMBL" id="BOPO01000096">
    <property type="protein sequence ID" value="GIL29508.1"/>
    <property type="molecule type" value="Genomic_DNA"/>
</dbReference>
<sequence>MTVIRMSDQSEVDTQRTNVPGHVADVVNLGEYQRATLTVPGLAELLNLSVGTTYQYLRRGEIPARRVGRRWVISRRRIESWLEDVQALAPNDGLSATGTEPYPWEVR</sequence>
<accession>A0A8J4AIW2</accession>
<evidence type="ECO:0000259" key="1">
    <source>
        <dbReference type="Pfam" id="PF12728"/>
    </source>
</evidence>
<comment type="caution">
    <text evidence="2">The sequence shown here is derived from an EMBL/GenBank/DDBJ whole genome shotgun (WGS) entry which is preliminary data.</text>
</comment>
<gene>
    <name evidence="2" type="ORF">NUM_47620</name>
</gene>
<dbReference type="NCBIfam" id="TIGR01764">
    <property type="entry name" value="excise"/>
    <property type="match status" value="1"/>
</dbReference>
<evidence type="ECO:0000313" key="3">
    <source>
        <dbReference type="Proteomes" id="UP000614996"/>
    </source>
</evidence>
<dbReference type="GO" id="GO:0003677">
    <property type="term" value="F:DNA binding"/>
    <property type="evidence" value="ECO:0007669"/>
    <property type="project" value="InterPro"/>
</dbReference>
<dbReference type="InterPro" id="IPR009061">
    <property type="entry name" value="DNA-bd_dom_put_sf"/>
</dbReference>
<dbReference type="SUPFAM" id="SSF46955">
    <property type="entry name" value="Putative DNA-binding domain"/>
    <property type="match status" value="1"/>
</dbReference>
<proteinExistence type="predicted"/>
<organism evidence="2 3">
    <name type="scientific">Actinocatenispora comari</name>
    <dbReference type="NCBI Taxonomy" id="2807577"/>
    <lineage>
        <taxon>Bacteria</taxon>
        <taxon>Bacillati</taxon>
        <taxon>Actinomycetota</taxon>
        <taxon>Actinomycetes</taxon>
        <taxon>Micromonosporales</taxon>
        <taxon>Micromonosporaceae</taxon>
        <taxon>Actinocatenispora</taxon>
    </lineage>
</organism>
<dbReference type="Pfam" id="PF12728">
    <property type="entry name" value="HTH_17"/>
    <property type="match status" value="1"/>
</dbReference>
<reference evidence="3" key="1">
    <citation type="journal article" date="2021" name="Int. J. Syst. Evol. Microbiol.">
        <title>Actinocatenispora comari sp. nov., an endophytic actinomycete isolated from aerial parts of Comarum salesowianum.</title>
        <authorList>
            <person name="Oyunbileg N."/>
            <person name="Iizaka Y."/>
            <person name="Hamada M."/>
            <person name="Davaapurev B.O."/>
            <person name="Fukumoto A."/>
            <person name="Tsetseg B."/>
            <person name="Kato F."/>
            <person name="Tamura T."/>
            <person name="Batkhuu J."/>
            <person name="Anzai Y."/>
        </authorList>
    </citation>
    <scope>NUCLEOTIDE SEQUENCE [LARGE SCALE GENOMIC DNA]</scope>
    <source>
        <strain evidence="3">NUM-2625</strain>
    </source>
</reference>
<feature type="domain" description="Helix-turn-helix" evidence="1">
    <location>
        <begin position="37"/>
        <end position="83"/>
    </location>
</feature>
<protein>
    <recommendedName>
        <fullName evidence="1">Helix-turn-helix domain-containing protein</fullName>
    </recommendedName>
</protein>
<dbReference type="InterPro" id="IPR041657">
    <property type="entry name" value="HTH_17"/>
</dbReference>
<evidence type="ECO:0000313" key="2">
    <source>
        <dbReference type="EMBL" id="GIL29508.1"/>
    </source>
</evidence>
<dbReference type="AlphaFoldDB" id="A0A8J4AIW2"/>
<keyword evidence="3" id="KW-1185">Reference proteome</keyword>
<dbReference type="Proteomes" id="UP000614996">
    <property type="component" value="Unassembled WGS sequence"/>
</dbReference>
<dbReference type="InterPro" id="IPR010093">
    <property type="entry name" value="SinI_DNA-bd"/>
</dbReference>